<evidence type="ECO:0008006" key="3">
    <source>
        <dbReference type="Google" id="ProtNLM"/>
    </source>
</evidence>
<proteinExistence type="predicted"/>
<sequence length="458" mass="47495">MKLGNMTLMAGAQILNLRGEKLASDPTLGSLVANQEAWIWYNTTDKVYKYFDGTAIKTFGEGSSPDLSGYVKADGTTAMTGVLELSSADQSAANDVAAVSKGYVGGLLARKLSVSAEGTLAANLSAGGFGISDLAAPVNGTDAARKIDIENALAGLNWQQDVDGMQVDAVLQPQKVEGKRYVLTAVANLHADFGTIDGVVDDVIVEYRDNAFEIVFTPTQDRAEGAIAWNSDTNQYVRFDGNAWANFGGMASVTAGLGLNLNGNELSVKVNAAGGVAVDSDGLNVKLDGGSLSKGANGVRVANGGVGFAQLANNIVGSGLTRNTETSTIDLDITAVKSAGFIDADGGTIDHLIFSGEMQEVDGAAATRKFVVDSVATRAKTYVQDNTGGTGEGSTSYTFTHNAGQRFGTVVVLDSTGKQIIPDEITLVDANSLTVTLAQAMKVYIVFVAGANQFVVTP</sequence>
<accession>A0A384ZW63</accession>
<reference evidence="1 2" key="1">
    <citation type="journal article" date="2018" name="Front. Microbiol.">
        <title>Jumbo Bacteriophages Are Represented Within an Increasing Diversity of Environmental Viruses Infecting the Emerging Phytopathogen, Dickeya solani.</title>
        <authorList>
            <person name="Day A.W."/>
            <person name="Ahn J."/>
            <person name="Salmond G.P.C."/>
        </authorList>
    </citation>
    <scope>NUCLEOTIDE SEQUENCE [LARGE SCALE GENOMIC DNA]</scope>
</reference>
<name>A0A384ZW63_9CAUD</name>
<dbReference type="EMBL" id="MH460460">
    <property type="protein sequence ID" value="AXG66487.1"/>
    <property type="molecule type" value="Genomic_DNA"/>
</dbReference>
<evidence type="ECO:0000313" key="2">
    <source>
        <dbReference type="Proteomes" id="UP000263742"/>
    </source>
</evidence>
<evidence type="ECO:0000313" key="1">
    <source>
        <dbReference type="EMBL" id="AXG66487.1"/>
    </source>
</evidence>
<dbReference type="Proteomes" id="UP000263742">
    <property type="component" value="Segment"/>
</dbReference>
<organism evidence="1 2">
    <name type="scientific">Dickeya phage vB_DsoM_JA13</name>
    <dbReference type="NCBI Taxonomy" id="2283030"/>
    <lineage>
        <taxon>Viruses</taxon>
        <taxon>Duplodnaviria</taxon>
        <taxon>Heunggongvirae</taxon>
        <taxon>Uroviricota</taxon>
        <taxon>Caudoviricetes</taxon>
        <taxon>Salmondvirus</taxon>
        <taxon>Salmondvirus JA11</taxon>
    </lineage>
</organism>
<protein>
    <recommendedName>
        <fullName evidence="3">T1SS secreted agglutinin RTX</fullName>
    </recommendedName>
</protein>
<gene>
    <name evidence="1" type="ORF">JA13_084</name>
</gene>